<dbReference type="SUPFAM" id="SSF52540">
    <property type="entry name" value="P-loop containing nucleoside triphosphate hydrolases"/>
    <property type="match status" value="2"/>
</dbReference>
<evidence type="ECO:0000313" key="12">
    <source>
        <dbReference type="EMBL" id="KIJ60833.1"/>
    </source>
</evidence>
<dbReference type="GO" id="GO:0016020">
    <property type="term" value="C:membrane"/>
    <property type="evidence" value="ECO:0007669"/>
    <property type="project" value="UniProtKB-SubCell"/>
</dbReference>
<dbReference type="PROSITE" id="PS50893">
    <property type="entry name" value="ABC_TRANSPORTER_2"/>
    <property type="match status" value="2"/>
</dbReference>
<dbReference type="SMART" id="SM00382">
    <property type="entry name" value="AAA"/>
    <property type="match status" value="2"/>
</dbReference>
<dbReference type="InterPro" id="IPR034003">
    <property type="entry name" value="ABCG_PDR_2"/>
</dbReference>
<feature type="transmembrane region" description="Helical" evidence="10">
    <location>
        <begin position="1109"/>
        <end position="1129"/>
    </location>
</feature>
<organism evidence="12 13">
    <name type="scientific">Hydnomerulius pinastri MD-312</name>
    <dbReference type="NCBI Taxonomy" id="994086"/>
    <lineage>
        <taxon>Eukaryota</taxon>
        <taxon>Fungi</taxon>
        <taxon>Dikarya</taxon>
        <taxon>Basidiomycota</taxon>
        <taxon>Agaricomycotina</taxon>
        <taxon>Agaricomycetes</taxon>
        <taxon>Agaricomycetidae</taxon>
        <taxon>Boletales</taxon>
        <taxon>Boletales incertae sedis</taxon>
        <taxon>Leucogyrophana</taxon>
    </lineage>
</organism>
<evidence type="ECO:0000256" key="1">
    <source>
        <dbReference type="ARBA" id="ARBA00004141"/>
    </source>
</evidence>
<keyword evidence="3" id="KW-0813">Transport</keyword>
<keyword evidence="4 10" id="KW-0812">Transmembrane</keyword>
<dbReference type="HOGENOM" id="CLU_000604_35_0_1"/>
<evidence type="ECO:0000256" key="9">
    <source>
        <dbReference type="SAM" id="MobiDB-lite"/>
    </source>
</evidence>
<dbReference type="InterPro" id="IPR013525">
    <property type="entry name" value="ABC2_TM"/>
</dbReference>
<feature type="transmembrane region" description="Helical" evidence="10">
    <location>
        <begin position="673"/>
        <end position="693"/>
    </location>
</feature>
<feature type="region of interest" description="Disordered" evidence="9">
    <location>
        <begin position="720"/>
        <end position="759"/>
    </location>
</feature>
<feature type="transmembrane region" description="Helical" evidence="10">
    <location>
        <begin position="1248"/>
        <end position="1271"/>
    </location>
</feature>
<name>A0A0C9W3L7_9AGAM</name>
<dbReference type="Proteomes" id="UP000053820">
    <property type="component" value="Unassembled WGS sequence"/>
</dbReference>
<dbReference type="GO" id="GO:0016887">
    <property type="term" value="F:ATP hydrolysis activity"/>
    <property type="evidence" value="ECO:0007669"/>
    <property type="project" value="InterPro"/>
</dbReference>
<dbReference type="InterPro" id="IPR017871">
    <property type="entry name" value="ABC_transporter-like_CS"/>
</dbReference>
<comment type="similarity">
    <text evidence="2">Belongs to the ABC transporter superfamily. ABCG family. PDR (TC 3.A.1.205) subfamily.</text>
</comment>
<evidence type="ECO:0000256" key="6">
    <source>
        <dbReference type="ARBA" id="ARBA00022840"/>
    </source>
</evidence>
<dbReference type="EMBL" id="KN839868">
    <property type="protein sequence ID" value="KIJ60833.1"/>
    <property type="molecule type" value="Genomic_DNA"/>
</dbReference>
<dbReference type="GO" id="GO:0005524">
    <property type="term" value="F:ATP binding"/>
    <property type="evidence" value="ECO:0007669"/>
    <property type="project" value="UniProtKB-KW"/>
</dbReference>
<keyword evidence="5" id="KW-0547">Nucleotide-binding</keyword>
<dbReference type="InterPro" id="IPR003593">
    <property type="entry name" value="AAA+_ATPase"/>
</dbReference>
<dbReference type="InterPro" id="IPR043926">
    <property type="entry name" value="ABCG_dom"/>
</dbReference>
<dbReference type="FunFam" id="3.40.50.300:FF:000054">
    <property type="entry name" value="ABC multidrug transporter atrF"/>
    <property type="match status" value="1"/>
</dbReference>
<evidence type="ECO:0000256" key="7">
    <source>
        <dbReference type="ARBA" id="ARBA00022989"/>
    </source>
</evidence>
<dbReference type="InterPro" id="IPR010929">
    <property type="entry name" value="PDR_CDR_ABC"/>
</dbReference>
<dbReference type="InterPro" id="IPR027417">
    <property type="entry name" value="P-loop_NTPase"/>
</dbReference>
<reference evidence="12 13" key="1">
    <citation type="submission" date="2014-04" db="EMBL/GenBank/DDBJ databases">
        <title>Evolutionary Origins and Diversification of the Mycorrhizal Mutualists.</title>
        <authorList>
            <consortium name="DOE Joint Genome Institute"/>
            <consortium name="Mycorrhizal Genomics Consortium"/>
            <person name="Kohler A."/>
            <person name="Kuo A."/>
            <person name="Nagy L.G."/>
            <person name="Floudas D."/>
            <person name="Copeland A."/>
            <person name="Barry K.W."/>
            <person name="Cichocki N."/>
            <person name="Veneault-Fourrey C."/>
            <person name="LaButti K."/>
            <person name="Lindquist E.A."/>
            <person name="Lipzen A."/>
            <person name="Lundell T."/>
            <person name="Morin E."/>
            <person name="Murat C."/>
            <person name="Riley R."/>
            <person name="Ohm R."/>
            <person name="Sun H."/>
            <person name="Tunlid A."/>
            <person name="Henrissat B."/>
            <person name="Grigoriev I.V."/>
            <person name="Hibbett D.S."/>
            <person name="Martin F."/>
        </authorList>
    </citation>
    <scope>NUCLEOTIDE SEQUENCE [LARGE SCALE GENOMIC DNA]</scope>
    <source>
        <strain evidence="12 13">MD-312</strain>
    </source>
</reference>
<gene>
    <name evidence="12" type="ORF">HYDPIDRAFT_43039</name>
</gene>
<evidence type="ECO:0000313" key="13">
    <source>
        <dbReference type="Proteomes" id="UP000053820"/>
    </source>
</evidence>
<accession>A0A0C9W3L7</accession>
<keyword evidence="6" id="KW-0067">ATP-binding</keyword>
<proteinExistence type="inferred from homology"/>
<sequence>MTSTAAYSGNADSDSEQILKHVLRRDENIVSRQLGVAFQNLRVVGVGARSSFQQTITSVLNPLVIWKSLVSIKNPPLRDILSGFEGAVLPGEMLLVLGRPGSGCSTFLKTLANQHAEYRSVEGQLHYDSFTPKEIGQLYRGDVTYCQEDDVHFPTLTLLETLSFASKTRAPQCRPGNQSRREFVDEQVNALLSIFGLEHARNTIVGDAMLRGVSGGEKKRLSLAEALALRGRIGSWDNSTRGLDSSTAVEFLRALRVTTDTTRAATIVSLYQAGEPLYNLFDKVCVISEGKMVYFGPAAEAKQYFVEMGYQPYNRQTTPDFLVSVTDANGREVIPGYESSVPRTASEMAAYFLSSRHGELNRASVEEFRAKRVGNEALRSEYRTSALLEHSRHASAASPYIISIPMQVRAAMLRRVQIMKGNVAVIIIDMCAQLFQAIVMGTTFFRLEEATSAFFSRGGIIFFALFFGAVSAMAEIPGLFAQRRIVLRQQKAAMYHPFIESLSYALVDIPITFIIQALFSIVIYFLVGLQRTATQFFIFLLFVFTVTLCMKTLFRAIAASLRSQIAAQSLAGIIIVVAILYAGYTIPIPSMIGGLKWLSYINPIRYGFEALMLNEFHTINGLCSSLVPQGPGYENVSVANQVCTTVGSVPGEAYVSGSTFLELSFGYAYNNLWKNYGIVCAFGLGFLVIYLVATEINTAAAFETSVMLFKRGSNVTVEDEAAAKDEEKGGDRSHSLSAASSTPAARAGSTGQAGLHSERDEKGVLAETVPTMTDVFSWQHVCYTVPISGGESRQLLDDVSGFVAPGKLTALMGESGAGKTTLLNVLADRTSTGVVRGDRFVNGHPLPADFQAQTGYCQQMDTHLGRASVREALLFSANLRQPQSVPVAEKEAYAEKCLEMCGLEAYADAIVGSLGVEQRKRVTIGVELAAKPKLLLFLDEPTSGLDSQSAWAVMTFLRDLAASGQAILCTIHQPSAELFQLFDRLLLLRKGGQTVYFDEIGDHASTLLSYFEKNGAPRCDPDANPAEYMLDVIGAGATATTSIDWAAVWGRSSEAQKLQREIEQIHAEGRERPIHQSDVHSEFTTSWAHQFVTLLRRSFQNIWRDPVSVFAKIALNVVAGLLIGFSFFHTKDDVQGSQNKLFSIFMAIMCSIPLGQMVQTVFIDVRDVYEIRERPSRMYSWTALVTSQILSELPWNIFGSSLYFVCWYWTVGYETSRAGYTYLMYGVIFPVYYVTIGQLFAAMSPNALIASLLFSVMFTFVLIFDGILQPFSELGWWRWMYRVSPFTYLVEGLLGQAIGRQNITCASQELVTLNPTPGSTCAAYLESFVDSVGGYLMNPDATDACQYCPYRTTDQYMLNSFNIKYSLHWRDAGIMLGTIVFNVFAIYAFTYIFRIHTGSWITWKKTVSGKK</sequence>
<evidence type="ECO:0000256" key="3">
    <source>
        <dbReference type="ARBA" id="ARBA00022448"/>
    </source>
</evidence>
<dbReference type="OrthoDB" id="245989at2759"/>
<dbReference type="Pfam" id="PF00005">
    <property type="entry name" value="ABC_tran"/>
    <property type="match status" value="2"/>
</dbReference>
<evidence type="ECO:0000256" key="10">
    <source>
        <dbReference type="SAM" id="Phobius"/>
    </source>
</evidence>
<feature type="transmembrane region" description="Helical" evidence="10">
    <location>
        <begin position="459"/>
        <end position="481"/>
    </location>
</feature>
<evidence type="ECO:0000256" key="5">
    <source>
        <dbReference type="ARBA" id="ARBA00022741"/>
    </source>
</evidence>
<keyword evidence="13" id="KW-1185">Reference proteome</keyword>
<feature type="transmembrane region" description="Helical" evidence="10">
    <location>
        <begin position="1222"/>
        <end position="1241"/>
    </location>
</feature>
<evidence type="ECO:0000259" key="11">
    <source>
        <dbReference type="PROSITE" id="PS50893"/>
    </source>
</evidence>
<keyword evidence="7 10" id="KW-1133">Transmembrane helix</keyword>
<evidence type="ECO:0000256" key="4">
    <source>
        <dbReference type="ARBA" id="ARBA00022692"/>
    </source>
</evidence>
<dbReference type="PANTHER" id="PTHR19241">
    <property type="entry name" value="ATP-BINDING CASSETTE TRANSPORTER"/>
    <property type="match status" value="1"/>
</dbReference>
<protein>
    <recommendedName>
        <fullName evidence="11">ABC transporter domain-containing protein</fullName>
    </recommendedName>
</protein>
<dbReference type="Gene3D" id="3.40.50.300">
    <property type="entry name" value="P-loop containing nucleotide triphosphate hydrolases"/>
    <property type="match status" value="2"/>
</dbReference>
<evidence type="ECO:0000256" key="2">
    <source>
        <dbReference type="ARBA" id="ARBA00006012"/>
    </source>
</evidence>
<dbReference type="InterPro" id="IPR034001">
    <property type="entry name" value="ABCG_PDR_1"/>
</dbReference>
<feature type="compositionally biased region" description="Basic and acidic residues" evidence="9">
    <location>
        <begin position="721"/>
        <end position="734"/>
    </location>
</feature>
<keyword evidence="8 10" id="KW-0472">Membrane</keyword>
<dbReference type="CDD" id="cd03232">
    <property type="entry name" value="ABCG_PDR_domain2"/>
    <property type="match status" value="1"/>
</dbReference>
<feature type="domain" description="ABC transporter" evidence="11">
    <location>
        <begin position="776"/>
        <end position="1015"/>
    </location>
</feature>
<comment type="subcellular location">
    <subcellularLocation>
        <location evidence="1">Membrane</location>
        <topology evidence="1">Multi-pass membrane protein</topology>
    </subcellularLocation>
</comment>
<dbReference type="Pfam" id="PF01061">
    <property type="entry name" value="ABC2_membrane"/>
    <property type="match status" value="2"/>
</dbReference>
<dbReference type="InterPro" id="IPR003439">
    <property type="entry name" value="ABC_transporter-like_ATP-bd"/>
</dbReference>
<dbReference type="GO" id="GO:0140359">
    <property type="term" value="F:ABC-type transporter activity"/>
    <property type="evidence" value="ECO:0007669"/>
    <property type="project" value="InterPro"/>
</dbReference>
<feature type="transmembrane region" description="Helical" evidence="10">
    <location>
        <begin position="1141"/>
        <end position="1163"/>
    </location>
</feature>
<feature type="transmembrane region" description="Helical" evidence="10">
    <location>
        <begin position="1372"/>
        <end position="1393"/>
    </location>
</feature>
<dbReference type="Pfam" id="PF19055">
    <property type="entry name" value="ABC2_membrane_7"/>
    <property type="match status" value="1"/>
</dbReference>
<dbReference type="Pfam" id="PF14510">
    <property type="entry name" value="ABC_trans_N"/>
    <property type="match status" value="1"/>
</dbReference>
<dbReference type="PROSITE" id="PS00211">
    <property type="entry name" value="ABC_TRANSPORTER_1"/>
    <property type="match status" value="1"/>
</dbReference>
<dbReference type="CDD" id="cd03233">
    <property type="entry name" value="ABCG_PDR_domain1"/>
    <property type="match status" value="1"/>
</dbReference>
<feature type="domain" description="ABC transporter" evidence="11">
    <location>
        <begin position="60"/>
        <end position="314"/>
    </location>
</feature>
<feature type="transmembrane region" description="Helical" evidence="10">
    <location>
        <begin position="565"/>
        <end position="584"/>
    </location>
</feature>
<feature type="transmembrane region" description="Helical" evidence="10">
    <location>
        <begin position="533"/>
        <end position="553"/>
    </location>
</feature>
<feature type="transmembrane region" description="Helical" evidence="10">
    <location>
        <begin position="502"/>
        <end position="527"/>
    </location>
</feature>
<feature type="transmembrane region" description="Helical" evidence="10">
    <location>
        <begin position="423"/>
        <end position="447"/>
    </location>
</feature>
<dbReference type="InterPro" id="IPR029481">
    <property type="entry name" value="ABC_trans_N"/>
</dbReference>
<dbReference type="Pfam" id="PF06422">
    <property type="entry name" value="PDR_CDR"/>
    <property type="match status" value="1"/>
</dbReference>
<evidence type="ECO:0000256" key="8">
    <source>
        <dbReference type="ARBA" id="ARBA00023136"/>
    </source>
</evidence>